<comment type="caution">
    <text evidence="2">The sequence shown here is derived from an EMBL/GenBank/DDBJ whole genome shotgun (WGS) entry which is preliminary data.</text>
</comment>
<reference evidence="2 3" key="1">
    <citation type="submission" date="2019-08" db="EMBL/GenBank/DDBJ databases">
        <title>In-depth cultivation of the pig gut microbiome towards novel bacterial diversity and tailored functional studies.</title>
        <authorList>
            <person name="Wylensek D."/>
            <person name="Hitch T.C.A."/>
            <person name="Clavel T."/>
        </authorList>
    </citation>
    <scope>NUCLEOTIDE SEQUENCE [LARGE SCALE GENOMIC DNA]</scope>
    <source>
        <strain evidence="2 3">WB03_NA08</strain>
    </source>
</reference>
<dbReference type="RefSeq" id="WP_154546698.1">
    <property type="nucleotide sequence ID" value="NZ_VULO01000020.1"/>
</dbReference>
<dbReference type="Proteomes" id="UP000470875">
    <property type="component" value="Unassembled WGS sequence"/>
</dbReference>
<keyword evidence="3" id="KW-1185">Reference proteome</keyword>
<dbReference type="SUPFAM" id="SSF51735">
    <property type="entry name" value="NAD(P)-binding Rossmann-fold domains"/>
    <property type="match status" value="1"/>
</dbReference>
<dbReference type="PANTHER" id="PTHR43355">
    <property type="entry name" value="FLAVIN REDUCTASE (NADPH)"/>
    <property type="match status" value="1"/>
</dbReference>
<evidence type="ECO:0000259" key="1">
    <source>
        <dbReference type="Pfam" id="PF13460"/>
    </source>
</evidence>
<organism evidence="2 3">
    <name type="scientific">Scrofimicrobium canadense</name>
    <dbReference type="NCBI Taxonomy" id="2652290"/>
    <lineage>
        <taxon>Bacteria</taxon>
        <taxon>Bacillati</taxon>
        <taxon>Actinomycetota</taxon>
        <taxon>Actinomycetes</taxon>
        <taxon>Actinomycetales</taxon>
        <taxon>Actinomycetaceae</taxon>
        <taxon>Scrofimicrobium</taxon>
    </lineage>
</organism>
<dbReference type="AlphaFoldDB" id="A0A6N7WAH8"/>
<accession>A0A6N7WAH8</accession>
<dbReference type="InterPro" id="IPR036291">
    <property type="entry name" value="NAD(P)-bd_dom_sf"/>
</dbReference>
<evidence type="ECO:0000313" key="2">
    <source>
        <dbReference type="EMBL" id="MSS85452.1"/>
    </source>
</evidence>
<dbReference type="PANTHER" id="PTHR43355:SF2">
    <property type="entry name" value="FLAVIN REDUCTASE (NADPH)"/>
    <property type="match status" value="1"/>
</dbReference>
<evidence type="ECO:0000313" key="3">
    <source>
        <dbReference type="Proteomes" id="UP000470875"/>
    </source>
</evidence>
<dbReference type="Pfam" id="PF13460">
    <property type="entry name" value="NAD_binding_10"/>
    <property type="match status" value="1"/>
</dbReference>
<sequence length="207" mass="21434">MASIIVVGGTGYAGSHIVAEAAARGHQVTSISRSLPEEQLPGVTYRTGDLTKELPDLSGADVVVAALSPRGSNAGALRAPYKALSEAAAKAGVRFVAIGGFSSLRPEENAPRFAEGDGIPAEFADEAREMNSILSDLNSSEIVGEWLFVSPAGEFGAHAPGERLGRYRTSGEIALFDEDGKSAISGADFALAVVDEIGLFGLWWGVG</sequence>
<protein>
    <submittedName>
        <fullName evidence="2">NAD(P)H-binding protein</fullName>
    </submittedName>
</protein>
<feature type="domain" description="NAD(P)-binding" evidence="1">
    <location>
        <begin position="8"/>
        <end position="153"/>
    </location>
</feature>
<gene>
    <name evidence="2" type="ORF">FYJ24_12005</name>
</gene>
<dbReference type="GO" id="GO:0016646">
    <property type="term" value="F:oxidoreductase activity, acting on the CH-NH group of donors, NAD or NADP as acceptor"/>
    <property type="evidence" value="ECO:0007669"/>
    <property type="project" value="TreeGrafter"/>
</dbReference>
<proteinExistence type="predicted"/>
<name>A0A6N7WAH8_9ACTO</name>
<dbReference type="InterPro" id="IPR016040">
    <property type="entry name" value="NAD(P)-bd_dom"/>
</dbReference>
<dbReference type="EMBL" id="VULO01000020">
    <property type="protein sequence ID" value="MSS85452.1"/>
    <property type="molecule type" value="Genomic_DNA"/>
</dbReference>
<dbReference type="Gene3D" id="3.40.50.720">
    <property type="entry name" value="NAD(P)-binding Rossmann-like Domain"/>
    <property type="match status" value="1"/>
</dbReference>
<dbReference type="InterPro" id="IPR051606">
    <property type="entry name" value="Polyketide_Oxido-like"/>
</dbReference>